<feature type="transmembrane region" description="Helical" evidence="2">
    <location>
        <begin position="59"/>
        <end position="83"/>
    </location>
</feature>
<keyword evidence="4" id="KW-1185">Reference proteome</keyword>
<dbReference type="OrthoDB" id="423807at2759"/>
<dbReference type="InterPro" id="IPR051843">
    <property type="entry name" value="CPA1_transporter"/>
</dbReference>
<dbReference type="PANTHER" id="PTHR31102">
    <property type="match status" value="1"/>
</dbReference>
<dbReference type="EMBL" id="CAJPVJ010006372">
    <property type="protein sequence ID" value="CAG2170377.1"/>
    <property type="molecule type" value="Genomic_DNA"/>
</dbReference>
<dbReference type="GO" id="GO:0098662">
    <property type="term" value="P:inorganic cation transmembrane transport"/>
    <property type="evidence" value="ECO:0007669"/>
    <property type="project" value="TreeGrafter"/>
</dbReference>
<sequence>MRFIVSSIVVFGVELNLKEKIFIAISWIPKATVQAAIGPIALDLARDRNDPQLQELAKFVLTIAVISIIITAPLGAIAMSLTANKCLKTEVRSQYEDLEDNCVIRQTMEGEKRGTTPSQ</sequence>
<dbReference type="Proteomes" id="UP000728032">
    <property type="component" value="Unassembled WGS sequence"/>
</dbReference>
<protein>
    <submittedName>
        <fullName evidence="3">Uncharacterized protein</fullName>
    </submittedName>
</protein>
<evidence type="ECO:0000256" key="1">
    <source>
        <dbReference type="ARBA" id="ARBA00007367"/>
    </source>
</evidence>
<evidence type="ECO:0000313" key="4">
    <source>
        <dbReference type="Proteomes" id="UP000728032"/>
    </source>
</evidence>
<dbReference type="PANTHER" id="PTHR31102:SF1">
    <property type="entry name" value="CATION_H+ EXCHANGER DOMAIN-CONTAINING PROTEIN"/>
    <property type="match status" value="1"/>
</dbReference>
<evidence type="ECO:0000256" key="2">
    <source>
        <dbReference type="SAM" id="Phobius"/>
    </source>
</evidence>
<proteinExistence type="inferred from homology"/>
<name>A0A7R9M692_9ACAR</name>
<keyword evidence="2" id="KW-0472">Membrane</keyword>
<dbReference type="EMBL" id="OC921197">
    <property type="protein sequence ID" value="CAD7653190.1"/>
    <property type="molecule type" value="Genomic_DNA"/>
</dbReference>
<organism evidence="3">
    <name type="scientific">Oppiella nova</name>
    <dbReference type="NCBI Taxonomy" id="334625"/>
    <lineage>
        <taxon>Eukaryota</taxon>
        <taxon>Metazoa</taxon>
        <taxon>Ecdysozoa</taxon>
        <taxon>Arthropoda</taxon>
        <taxon>Chelicerata</taxon>
        <taxon>Arachnida</taxon>
        <taxon>Acari</taxon>
        <taxon>Acariformes</taxon>
        <taxon>Sarcoptiformes</taxon>
        <taxon>Oribatida</taxon>
        <taxon>Brachypylina</taxon>
        <taxon>Oppioidea</taxon>
        <taxon>Oppiidae</taxon>
        <taxon>Oppiella</taxon>
    </lineage>
</organism>
<gene>
    <name evidence="3" type="ORF">ONB1V03_LOCUS9847</name>
</gene>
<reference evidence="3" key="1">
    <citation type="submission" date="2020-11" db="EMBL/GenBank/DDBJ databases">
        <authorList>
            <person name="Tran Van P."/>
        </authorList>
    </citation>
    <scope>NUCLEOTIDE SEQUENCE</scope>
</reference>
<evidence type="ECO:0000313" key="3">
    <source>
        <dbReference type="EMBL" id="CAD7653190.1"/>
    </source>
</evidence>
<accession>A0A7R9M692</accession>
<keyword evidence="2" id="KW-0812">Transmembrane</keyword>
<comment type="similarity">
    <text evidence="1">Belongs to the monovalent cation:proton antiporter 1 (CPA1) transporter (TC 2.A.36) family.</text>
</comment>
<keyword evidence="2" id="KW-1133">Transmembrane helix</keyword>
<dbReference type="AlphaFoldDB" id="A0A7R9M692"/>